<dbReference type="Proteomes" id="UP001138997">
    <property type="component" value="Unassembled WGS sequence"/>
</dbReference>
<keyword evidence="2" id="KW-1133">Transmembrane helix</keyword>
<dbReference type="RefSeq" id="WP_231439480.1">
    <property type="nucleotide sequence ID" value="NZ_JAJOMB010000003.1"/>
</dbReference>
<feature type="region of interest" description="Disordered" evidence="1">
    <location>
        <begin position="30"/>
        <end position="51"/>
    </location>
</feature>
<comment type="caution">
    <text evidence="3">The sequence shown here is derived from an EMBL/GenBank/DDBJ whole genome shotgun (WGS) entry which is preliminary data.</text>
</comment>
<evidence type="ECO:0000313" key="3">
    <source>
        <dbReference type="EMBL" id="MCD5310519.1"/>
    </source>
</evidence>
<keyword evidence="2" id="KW-0812">Transmembrane</keyword>
<gene>
    <name evidence="3" type="ORF">LR394_06400</name>
</gene>
<reference evidence="3" key="1">
    <citation type="submission" date="2021-11" db="EMBL/GenBank/DDBJ databases">
        <title>Streptomyces corallinus and Kineosporia corallina sp. nov., two new coral-derived marine actinobacteria.</title>
        <authorList>
            <person name="Buangrab K."/>
            <person name="Sutthacheep M."/>
            <person name="Yeemin T."/>
            <person name="Harunari E."/>
            <person name="Igarashi Y."/>
            <person name="Sripreechasak P."/>
            <person name="Kanchanasin P."/>
            <person name="Tanasupawat S."/>
            <person name="Phongsopitanun W."/>
        </authorList>
    </citation>
    <scope>NUCLEOTIDE SEQUENCE</scope>
    <source>
        <strain evidence="3">JCM 31032</strain>
    </source>
</reference>
<proteinExistence type="predicted"/>
<evidence type="ECO:0000256" key="2">
    <source>
        <dbReference type="SAM" id="Phobius"/>
    </source>
</evidence>
<evidence type="ECO:0000256" key="1">
    <source>
        <dbReference type="SAM" id="MobiDB-lite"/>
    </source>
</evidence>
<sequence length="91" mass="9665">MKWRTAVAADVSPSRLPDAAPAQWAILAMSASPSGQEPPDDAFDEESPGASDDLSVHEVVRSLLWSAAAILLVALAWWVLGRATVDGLRLL</sequence>
<feature type="compositionally biased region" description="Acidic residues" evidence="1">
    <location>
        <begin position="38"/>
        <end position="47"/>
    </location>
</feature>
<name>A0A9X1NB70_9ACTN</name>
<organism evidence="3 4">
    <name type="scientific">Kineosporia babensis</name>
    <dbReference type="NCBI Taxonomy" id="499548"/>
    <lineage>
        <taxon>Bacteria</taxon>
        <taxon>Bacillati</taxon>
        <taxon>Actinomycetota</taxon>
        <taxon>Actinomycetes</taxon>
        <taxon>Kineosporiales</taxon>
        <taxon>Kineosporiaceae</taxon>
        <taxon>Kineosporia</taxon>
    </lineage>
</organism>
<feature type="transmembrane region" description="Helical" evidence="2">
    <location>
        <begin position="63"/>
        <end position="80"/>
    </location>
</feature>
<dbReference type="EMBL" id="JAJOMB010000003">
    <property type="protein sequence ID" value="MCD5310519.1"/>
    <property type="molecule type" value="Genomic_DNA"/>
</dbReference>
<keyword evidence="4" id="KW-1185">Reference proteome</keyword>
<evidence type="ECO:0000313" key="4">
    <source>
        <dbReference type="Proteomes" id="UP001138997"/>
    </source>
</evidence>
<protein>
    <submittedName>
        <fullName evidence="3">Uncharacterized protein</fullName>
    </submittedName>
</protein>
<dbReference type="AlphaFoldDB" id="A0A9X1NB70"/>
<accession>A0A9X1NB70</accession>
<keyword evidence="2" id="KW-0472">Membrane</keyword>